<protein>
    <recommendedName>
        <fullName evidence="3">Lipoprotein</fullName>
    </recommendedName>
</protein>
<proteinExistence type="predicted"/>
<evidence type="ECO:0008006" key="3">
    <source>
        <dbReference type="Google" id="ProtNLM"/>
    </source>
</evidence>
<dbReference type="PROSITE" id="PS51257">
    <property type="entry name" value="PROKAR_LIPOPROTEIN"/>
    <property type="match status" value="1"/>
</dbReference>
<dbReference type="GeneID" id="99062600"/>
<name>N9FE55_9GAMM</name>
<accession>N9FE55</accession>
<organism evidence="1 2">
    <name type="scientific">Acinetobacter beijerinckii CIP 110307</name>
    <dbReference type="NCBI Taxonomy" id="1217648"/>
    <lineage>
        <taxon>Bacteria</taxon>
        <taxon>Pseudomonadati</taxon>
        <taxon>Pseudomonadota</taxon>
        <taxon>Gammaproteobacteria</taxon>
        <taxon>Moraxellales</taxon>
        <taxon>Moraxellaceae</taxon>
        <taxon>Acinetobacter</taxon>
    </lineage>
</organism>
<dbReference type="Proteomes" id="UP000017670">
    <property type="component" value="Unassembled WGS sequence"/>
</dbReference>
<dbReference type="eggNOG" id="ENOG5031RSG">
    <property type="taxonomic scope" value="Bacteria"/>
</dbReference>
<keyword evidence="2" id="KW-1185">Reference proteome</keyword>
<comment type="caution">
    <text evidence="1">The sequence shown here is derived from an EMBL/GenBank/DDBJ whole genome shotgun (WGS) entry which is preliminary data.</text>
</comment>
<gene>
    <name evidence="1" type="ORF">F933_03184</name>
</gene>
<dbReference type="HOGENOM" id="CLU_679028_0_0_6"/>
<reference evidence="1 2" key="1">
    <citation type="submission" date="2013-02" db="EMBL/GenBank/DDBJ databases">
        <title>The Genome Sequence of Acinetobacter beijerinckii CIP 110307.</title>
        <authorList>
            <consortium name="The Broad Institute Genome Sequencing Platform"/>
            <consortium name="The Broad Institute Genome Sequencing Center for Infectious Disease"/>
            <person name="Cerqueira G."/>
            <person name="Feldgarden M."/>
            <person name="Courvalin P."/>
            <person name="Perichon B."/>
            <person name="Grillot-Courvalin C."/>
            <person name="Clermont D."/>
            <person name="Rocha E."/>
            <person name="Yoon E.-J."/>
            <person name="Nemec A."/>
            <person name="Walker B."/>
            <person name="Young S.K."/>
            <person name="Zeng Q."/>
            <person name="Gargeya S."/>
            <person name="Fitzgerald M."/>
            <person name="Haas B."/>
            <person name="Abouelleil A."/>
            <person name="Alvarado L."/>
            <person name="Arachchi H.M."/>
            <person name="Berlin A.M."/>
            <person name="Chapman S.B."/>
            <person name="Dewar J."/>
            <person name="Goldberg J."/>
            <person name="Griggs A."/>
            <person name="Gujja S."/>
            <person name="Hansen M."/>
            <person name="Howarth C."/>
            <person name="Imamovic A."/>
            <person name="Larimer J."/>
            <person name="McCowan C."/>
            <person name="Murphy C."/>
            <person name="Neiman D."/>
            <person name="Pearson M."/>
            <person name="Priest M."/>
            <person name="Roberts A."/>
            <person name="Saif S."/>
            <person name="Shea T."/>
            <person name="Sisk P."/>
            <person name="Sykes S."/>
            <person name="Wortman J."/>
            <person name="Nusbaum C."/>
            <person name="Birren B."/>
        </authorList>
    </citation>
    <scope>NUCLEOTIDE SEQUENCE [LARGE SCALE GENOMIC DNA]</scope>
    <source>
        <strain evidence="1 2">CIP 110307</strain>
    </source>
</reference>
<dbReference type="PATRIC" id="fig|1217648.3.peg.3099"/>
<dbReference type="RefSeq" id="WP_005062807.1">
    <property type="nucleotide sequence ID" value="NZ_KB849766.1"/>
</dbReference>
<evidence type="ECO:0000313" key="2">
    <source>
        <dbReference type="Proteomes" id="UP000017670"/>
    </source>
</evidence>
<evidence type="ECO:0000313" key="1">
    <source>
        <dbReference type="EMBL" id="ENW03154.1"/>
    </source>
</evidence>
<dbReference type="EMBL" id="APQL01000012">
    <property type="protein sequence ID" value="ENW03154.1"/>
    <property type="molecule type" value="Genomic_DNA"/>
</dbReference>
<sequence length="422" mass="48032">MNLKLINISILTIFILTGCGSEKKEESQFEKNVLEIQAEGFSDKINMDFKEGDYSLIAKGNDPDVSLSFRKLKGKNDILYGDLRLLASEHKAGFATLAWGDYRVLFCISYLACVDNTEYRFDGINRKLTVSFKNKNNNNRLFKNYLEDGGDWSKTVPATISGDLVFKIPSNWLAFNKNRFPEINRDKSLKLADKTYHISEISSDIAFYKDDSGRYIGSIDQLVFENAEEVVSLHIYHGIDNSSSFKDTRLKIFNYNKNGENIFYFDDSIPSSFITLNNSGEILSFNIKNLNLYLQEQGINKTLDLNFTIPRHTSNMQVNDENVLLSTSNVDFAYVINDRKIYTINLKNYSESYFLYIIQEFNGNISIESVDGESKITCGDRNNSCLGLSLNSDKKTFKFDDVKLGKDVLNGTIYIAGVLNSR</sequence>
<dbReference type="AlphaFoldDB" id="N9FE55"/>